<reference evidence="3" key="2">
    <citation type="submission" date="2025-08" db="UniProtKB">
        <authorList>
            <consortium name="RefSeq"/>
        </authorList>
    </citation>
    <scope>IDENTIFICATION</scope>
    <source>
        <tissue evidence="3">Ear skin</tissue>
    </source>
</reference>
<evidence type="ECO:0000313" key="2">
    <source>
        <dbReference type="Proteomes" id="UP000694856"/>
    </source>
</evidence>
<dbReference type="GeneID" id="116664609"/>
<feature type="region of interest" description="Disordered" evidence="1">
    <location>
        <begin position="61"/>
        <end position="104"/>
    </location>
</feature>
<dbReference type="RefSeq" id="XP_032338828.1">
    <property type="nucleotide sequence ID" value="XM_032482937.1"/>
</dbReference>
<organism evidence="2 3">
    <name type="scientific">Camelus ferus</name>
    <name type="common">Wild bactrian camel</name>
    <name type="synonym">Camelus bactrianus ferus</name>
    <dbReference type="NCBI Taxonomy" id="419612"/>
    <lineage>
        <taxon>Eukaryota</taxon>
        <taxon>Metazoa</taxon>
        <taxon>Chordata</taxon>
        <taxon>Craniata</taxon>
        <taxon>Vertebrata</taxon>
        <taxon>Euteleostomi</taxon>
        <taxon>Mammalia</taxon>
        <taxon>Eutheria</taxon>
        <taxon>Laurasiatheria</taxon>
        <taxon>Artiodactyla</taxon>
        <taxon>Tylopoda</taxon>
        <taxon>Camelidae</taxon>
        <taxon>Camelus</taxon>
    </lineage>
</organism>
<reference evidence="2" key="1">
    <citation type="submission" date="2025-05" db="UniProtKB">
        <authorList>
            <consortium name="RefSeq"/>
        </authorList>
    </citation>
    <scope>NUCLEOTIDE SEQUENCE [LARGE SCALE GENOMIC DNA]</scope>
</reference>
<feature type="region of interest" description="Disordered" evidence="1">
    <location>
        <begin position="243"/>
        <end position="269"/>
    </location>
</feature>
<dbReference type="KEGG" id="cfr:116664609"/>
<feature type="region of interest" description="Disordered" evidence="1">
    <location>
        <begin position="14"/>
        <end position="43"/>
    </location>
</feature>
<name>A0A8B8TAB6_CAMFR</name>
<sequence>MPVHVFKEWSGLRRTRPPHPKHPTWGPLTLRGGPELWKSRKTSQGEVSRFRGSWVERQADGGPGLLSWKGSAPVTGHRPGGLARAQPNPEPLPGQDLSRRTPRPINPRASFPLRLAEAPCKSGGAHSPHLSCWPVGSCTPYPRRFRRIFCVAPGLTAPGSHADGVETTLRRNNDQSHWGLRTGSFRRSANHELPIYPFPPSSPLSLILKNKKTSTRMVLRKAGIMVPRCQLSTWIGCHGRQETSPAAERLPGNRKQRLGSVICPRPQHQ</sequence>
<protein>
    <submittedName>
        <fullName evidence="3">Uncharacterized protein LOC116664609</fullName>
    </submittedName>
</protein>
<evidence type="ECO:0000313" key="3">
    <source>
        <dbReference type="RefSeq" id="XP_032338828.1"/>
    </source>
</evidence>
<dbReference type="Proteomes" id="UP000694856">
    <property type="component" value="Chromosome 1"/>
</dbReference>
<accession>A0A8B8TAB6</accession>
<keyword evidence="2" id="KW-1185">Reference proteome</keyword>
<gene>
    <name evidence="3" type="primary">LOC116664609</name>
</gene>
<evidence type="ECO:0000256" key="1">
    <source>
        <dbReference type="SAM" id="MobiDB-lite"/>
    </source>
</evidence>
<dbReference type="AlphaFoldDB" id="A0A8B8TAB6"/>
<proteinExistence type="predicted"/>